<gene>
    <name evidence="1" type="ORF">H6P81_002518</name>
</gene>
<reference evidence="1 2" key="1">
    <citation type="submission" date="2021-07" db="EMBL/GenBank/DDBJ databases">
        <title>The Aristolochia fimbriata genome: insights into angiosperm evolution, floral development and chemical biosynthesis.</title>
        <authorList>
            <person name="Jiao Y."/>
        </authorList>
    </citation>
    <scope>NUCLEOTIDE SEQUENCE [LARGE SCALE GENOMIC DNA]</scope>
    <source>
        <strain evidence="1">IBCAS-2021</strain>
        <tissue evidence="1">Leaf</tissue>
    </source>
</reference>
<proteinExistence type="predicted"/>
<name>A0AAV7FA01_ARIFI</name>
<keyword evidence="2" id="KW-1185">Reference proteome</keyword>
<accession>A0AAV7FA01</accession>
<comment type="caution">
    <text evidence="1">The sequence shown here is derived from an EMBL/GenBank/DDBJ whole genome shotgun (WGS) entry which is preliminary data.</text>
</comment>
<organism evidence="1 2">
    <name type="scientific">Aristolochia fimbriata</name>
    <name type="common">White veined hardy Dutchman's pipe vine</name>
    <dbReference type="NCBI Taxonomy" id="158543"/>
    <lineage>
        <taxon>Eukaryota</taxon>
        <taxon>Viridiplantae</taxon>
        <taxon>Streptophyta</taxon>
        <taxon>Embryophyta</taxon>
        <taxon>Tracheophyta</taxon>
        <taxon>Spermatophyta</taxon>
        <taxon>Magnoliopsida</taxon>
        <taxon>Magnoliidae</taxon>
        <taxon>Piperales</taxon>
        <taxon>Aristolochiaceae</taxon>
        <taxon>Aristolochia</taxon>
    </lineage>
</organism>
<dbReference type="AlphaFoldDB" id="A0AAV7FA01"/>
<sequence length="135" mass="14945">MPREVWYYETLGANGEWNIFEDKLVDLDADPIREFAHGDDIIVRHHGSSHHGGSSRGKKDVIHEEATEPQVEEGIPEVSSPVYDGLVDDISMNGDPVDDIVAHGFMVVTPLVDSSVGDRWVDAPPDIPKETEETL</sequence>
<evidence type="ECO:0000313" key="2">
    <source>
        <dbReference type="Proteomes" id="UP000825729"/>
    </source>
</evidence>
<protein>
    <submittedName>
        <fullName evidence="1">Uncharacterized protein</fullName>
    </submittedName>
</protein>
<evidence type="ECO:0000313" key="1">
    <source>
        <dbReference type="EMBL" id="KAG9458010.1"/>
    </source>
</evidence>
<dbReference type="Proteomes" id="UP000825729">
    <property type="component" value="Unassembled WGS sequence"/>
</dbReference>
<dbReference type="EMBL" id="JAINDJ010000002">
    <property type="protein sequence ID" value="KAG9458010.1"/>
    <property type="molecule type" value="Genomic_DNA"/>
</dbReference>